<dbReference type="Proteomes" id="UP001218188">
    <property type="component" value="Unassembled WGS sequence"/>
</dbReference>
<feature type="transmembrane region" description="Helical" evidence="1">
    <location>
        <begin position="411"/>
        <end position="436"/>
    </location>
</feature>
<evidence type="ECO:0000313" key="4">
    <source>
        <dbReference type="Proteomes" id="UP001218188"/>
    </source>
</evidence>
<proteinExistence type="predicted"/>
<keyword evidence="1" id="KW-0812">Transmembrane</keyword>
<gene>
    <name evidence="3" type="ORF">C8F04DRAFT_121122</name>
</gene>
<name>A0AAD6SG14_9AGAR</name>
<feature type="transmembrane region" description="Helical" evidence="1">
    <location>
        <begin position="559"/>
        <end position="581"/>
    </location>
</feature>
<feature type="transmembrane region" description="Helical" evidence="1">
    <location>
        <begin position="110"/>
        <end position="132"/>
    </location>
</feature>
<keyword evidence="1" id="KW-1133">Transmembrane helix</keyword>
<evidence type="ECO:0000313" key="3">
    <source>
        <dbReference type="EMBL" id="KAJ7026111.1"/>
    </source>
</evidence>
<organism evidence="3 4">
    <name type="scientific">Mycena alexandri</name>
    <dbReference type="NCBI Taxonomy" id="1745969"/>
    <lineage>
        <taxon>Eukaryota</taxon>
        <taxon>Fungi</taxon>
        <taxon>Dikarya</taxon>
        <taxon>Basidiomycota</taxon>
        <taxon>Agaricomycotina</taxon>
        <taxon>Agaricomycetes</taxon>
        <taxon>Agaricomycetidae</taxon>
        <taxon>Agaricales</taxon>
        <taxon>Marasmiineae</taxon>
        <taxon>Mycenaceae</taxon>
        <taxon>Mycena</taxon>
    </lineage>
</organism>
<keyword evidence="1" id="KW-0472">Membrane</keyword>
<feature type="chain" id="PRO_5042011288" evidence="2">
    <location>
        <begin position="24"/>
        <end position="587"/>
    </location>
</feature>
<feature type="transmembrane region" description="Helical" evidence="1">
    <location>
        <begin position="448"/>
        <end position="471"/>
    </location>
</feature>
<accession>A0AAD6SG14</accession>
<feature type="transmembrane region" description="Helical" evidence="1">
    <location>
        <begin position="201"/>
        <end position="220"/>
    </location>
</feature>
<sequence length="587" mass="64087">MKKLRQWTRAWTLCLMLAASVWATNFSTCLDEVRSGQWGTIGGTDNSGRPVSNISQATAITYDLCLRACGSGPERFNWNIFSQQFTAWLLPSLALASQLPFGARTRLENLVSVLLTVGSPTLASYSLALTVLNGHWLAGRFSHLSYPNVRSAVKILSSLQQSPLEVRTEESLLASLVVLHANDNFWVDLEEWLNGLYPHSWSLSAVASILWVIIAYFFTVVDSFTGGVVTYSTLNSNGQAVGSVFLWMLPVVVAWLQISPKCDYTRVKGAINRANQIAFVATLDGEPTLASNISTKRAISLRKGGGDVHSDEHCTAPVFNYARSLPWTLAVEEVYAAFREASQKSESHQPVNGSTWERGDRNIRVRPANRQGSLPQVTAYIEPVVQPWAFELFDRPRGFRSRWGPGVLSRFVLASVLALGLTWGTIGAAIVGSYFVPTKGIGCRVGSYLVYGIVSTVVWMLLVASSILAHISSFTGTSNGRYVYDKSTRTAAVASIILRRTGKLLAASNAIWIVSACLFQFSSFFDRCLCNSSAFSLGKHAYNAIDLLPEDLAALNAPWIAGVALASGCSILFMGFVNILINPELPD</sequence>
<evidence type="ECO:0000256" key="2">
    <source>
        <dbReference type="SAM" id="SignalP"/>
    </source>
</evidence>
<dbReference type="AlphaFoldDB" id="A0AAD6SG14"/>
<dbReference type="EMBL" id="JARJCM010000143">
    <property type="protein sequence ID" value="KAJ7026111.1"/>
    <property type="molecule type" value="Genomic_DNA"/>
</dbReference>
<feature type="signal peptide" evidence="2">
    <location>
        <begin position="1"/>
        <end position="23"/>
    </location>
</feature>
<reference evidence="3" key="1">
    <citation type="submission" date="2023-03" db="EMBL/GenBank/DDBJ databases">
        <title>Massive genome expansion in bonnet fungi (Mycena s.s.) driven by repeated elements and novel gene families across ecological guilds.</title>
        <authorList>
            <consortium name="Lawrence Berkeley National Laboratory"/>
            <person name="Harder C.B."/>
            <person name="Miyauchi S."/>
            <person name="Viragh M."/>
            <person name="Kuo A."/>
            <person name="Thoen E."/>
            <person name="Andreopoulos B."/>
            <person name="Lu D."/>
            <person name="Skrede I."/>
            <person name="Drula E."/>
            <person name="Henrissat B."/>
            <person name="Morin E."/>
            <person name="Kohler A."/>
            <person name="Barry K."/>
            <person name="LaButti K."/>
            <person name="Morin E."/>
            <person name="Salamov A."/>
            <person name="Lipzen A."/>
            <person name="Mereny Z."/>
            <person name="Hegedus B."/>
            <person name="Baldrian P."/>
            <person name="Stursova M."/>
            <person name="Weitz H."/>
            <person name="Taylor A."/>
            <person name="Grigoriev I.V."/>
            <person name="Nagy L.G."/>
            <person name="Martin F."/>
            <person name="Kauserud H."/>
        </authorList>
    </citation>
    <scope>NUCLEOTIDE SEQUENCE</scope>
    <source>
        <strain evidence="3">CBHHK200</strain>
    </source>
</reference>
<keyword evidence="2" id="KW-0732">Signal</keyword>
<feature type="transmembrane region" description="Helical" evidence="1">
    <location>
        <begin position="240"/>
        <end position="258"/>
    </location>
</feature>
<protein>
    <submittedName>
        <fullName evidence="3">Uncharacterized protein</fullName>
    </submittedName>
</protein>
<comment type="caution">
    <text evidence="3">The sequence shown here is derived from an EMBL/GenBank/DDBJ whole genome shotgun (WGS) entry which is preliminary data.</text>
</comment>
<evidence type="ECO:0000256" key="1">
    <source>
        <dbReference type="SAM" id="Phobius"/>
    </source>
</evidence>
<keyword evidence="4" id="KW-1185">Reference proteome</keyword>